<sequence>MAQFPGLSLTLQGNKMILKSATGRADDRLIITKAVIGDGQLTKSIDSLTSLVNPKLEIGLSNIKEVTNGQMQLQFNFDNKKVETGFYWREVGIYGKNGDSGQEKLIGYSNASGLTSYIPDKTNAIPMQRLLIALGVGDNPNVKGLIDLSTAVTREQLDESIKAHNSATNAHQDAFNKKLDTTSSQYAKSITKHNQGLQVTKGDNSQEIINFITSNYNDSDINKVLNLGTLKSLLGQGAIVASKLDANAGFVKFANGFTIQWGLTWFLNQNTFCDVTLPISCNVLVALCTDDSASTTTRGDEFYVSWNSGFSNNNRNSIRFLTNRGNAGNFTWLCLGIS</sequence>
<organism evidence="2">
    <name type="scientific">Siphoviridae sp. ctsYb1</name>
    <dbReference type="NCBI Taxonomy" id="2825696"/>
    <lineage>
        <taxon>Viruses</taxon>
        <taxon>Duplodnaviria</taxon>
        <taxon>Heunggongvirae</taxon>
        <taxon>Uroviricota</taxon>
        <taxon>Caudoviricetes</taxon>
    </lineage>
</organism>
<reference evidence="2" key="1">
    <citation type="journal article" date="2021" name="Proc. Natl. Acad. Sci. U.S.A.">
        <title>A Catalog of Tens of Thousands of Viruses from Human Metagenomes Reveals Hidden Associations with Chronic Diseases.</title>
        <authorList>
            <person name="Tisza M.J."/>
            <person name="Buck C.B."/>
        </authorList>
    </citation>
    <scope>NUCLEOTIDE SEQUENCE</scope>
    <source>
        <strain evidence="2">CtsYb1</strain>
    </source>
</reference>
<name>A0A8S5VIU4_9CAUD</name>
<dbReference type="InterPro" id="IPR005018">
    <property type="entry name" value="DOMON_domain"/>
</dbReference>
<dbReference type="Gene3D" id="2.60.40.3940">
    <property type="match status" value="1"/>
</dbReference>
<dbReference type="EMBL" id="BK016273">
    <property type="protein sequence ID" value="DAG06503.1"/>
    <property type="molecule type" value="Genomic_DNA"/>
</dbReference>
<evidence type="ECO:0000259" key="1">
    <source>
        <dbReference type="PROSITE" id="PS50836"/>
    </source>
</evidence>
<proteinExistence type="predicted"/>
<dbReference type="PROSITE" id="PS50836">
    <property type="entry name" value="DOMON"/>
    <property type="match status" value="1"/>
</dbReference>
<evidence type="ECO:0000313" key="2">
    <source>
        <dbReference type="EMBL" id="DAG06503.1"/>
    </source>
</evidence>
<feature type="domain" description="DOMON" evidence="1">
    <location>
        <begin position="300"/>
        <end position="338"/>
    </location>
</feature>
<accession>A0A8S5VIU4</accession>
<protein>
    <submittedName>
        <fullName evidence="2">Tail-collar fiber protein</fullName>
    </submittedName>
</protein>